<protein>
    <recommendedName>
        <fullName evidence="1">Ig-like domain-containing protein</fullName>
    </recommendedName>
</protein>
<dbReference type="SMART" id="SM00409">
    <property type="entry name" value="IG"/>
    <property type="match status" value="2"/>
</dbReference>
<evidence type="ECO:0000259" key="1">
    <source>
        <dbReference type="PROSITE" id="PS50835"/>
    </source>
</evidence>
<keyword evidence="3" id="KW-1185">Reference proteome</keyword>
<evidence type="ECO:0000313" key="3">
    <source>
        <dbReference type="Proteomes" id="UP001107558"/>
    </source>
</evidence>
<dbReference type="Pfam" id="PF13927">
    <property type="entry name" value="Ig_3"/>
    <property type="match status" value="1"/>
</dbReference>
<organism evidence="2 3">
    <name type="scientific">Polypedilum vanderplanki</name>
    <name type="common">Sleeping chironomid midge</name>
    <dbReference type="NCBI Taxonomy" id="319348"/>
    <lineage>
        <taxon>Eukaryota</taxon>
        <taxon>Metazoa</taxon>
        <taxon>Ecdysozoa</taxon>
        <taxon>Arthropoda</taxon>
        <taxon>Hexapoda</taxon>
        <taxon>Insecta</taxon>
        <taxon>Pterygota</taxon>
        <taxon>Neoptera</taxon>
        <taxon>Endopterygota</taxon>
        <taxon>Diptera</taxon>
        <taxon>Nematocera</taxon>
        <taxon>Chironomoidea</taxon>
        <taxon>Chironomidae</taxon>
        <taxon>Chironominae</taxon>
        <taxon>Polypedilum</taxon>
        <taxon>Polypedilum</taxon>
    </lineage>
</organism>
<reference evidence="2" key="1">
    <citation type="submission" date="2021-03" db="EMBL/GenBank/DDBJ databases">
        <title>Chromosome level genome of the anhydrobiotic midge Polypedilum vanderplanki.</title>
        <authorList>
            <person name="Yoshida Y."/>
            <person name="Kikawada T."/>
            <person name="Gusev O."/>
        </authorList>
    </citation>
    <scope>NUCLEOTIDE SEQUENCE</scope>
    <source>
        <strain evidence="2">NIAS01</strain>
        <tissue evidence="2">Whole body or cell culture</tissue>
    </source>
</reference>
<dbReference type="PROSITE" id="PS50835">
    <property type="entry name" value="IG_LIKE"/>
    <property type="match status" value="2"/>
</dbReference>
<dbReference type="InterPro" id="IPR013106">
    <property type="entry name" value="Ig_V-set"/>
</dbReference>
<gene>
    <name evidence="2" type="ORF">PVAND_005506</name>
</gene>
<dbReference type="InterPro" id="IPR007110">
    <property type="entry name" value="Ig-like_dom"/>
</dbReference>
<accession>A0A9J6C073</accession>
<feature type="domain" description="Ig-like" evidence="1">
    <location>
        <begin position="149"/>
        <end position="246"/>
    </location>
</feature>
<dbReference type="InterPro" id="IPR036179">
    <property type="entry name" value="Ig-like_dom_sf"/>
</dbReference>
<dbReference type="PANTHER" id="PTHR23278:SF31">
    <property type="entry name" value="SIDESTEP II, ISOFORM A"/>
    <property type="match status" value="1"/>
</dbReference>
<dbReference type="InterPro" id="IPR013783">
    <property type="entry name" value="Ig-like_fold"/>
</dbReference>
<name>A0A9J6C073_POLVA</name>
<sequence>MKFNEYLSVLVYKLVLVINLINGKMLNERDKNAQIVDVIAVEGKSAQLPCPMSAPLSEVSMLFFFKSAHGGIPLYSVDVRDKNSQQRPKHWSAPEVFGSRANFSIDNKPESLVIKDIKRHDQGVYRCRIDFRTSQTQSYTYNLSVIILPESPVVLDRWGRQLNSTKIGPVQEGEDIILSCRVVGGRPQPTVRWLINGLPVDDQYEHNSGDVIENRLLWPQIQRNDLNSIFTCQASNTKLVEPKETSFVLDMHCKLS</sequence>
<dbReference type="Proteomes" id="UP001107558">
    <property type="component" value="Chromosome 2"/>
</dbReference>
<dbReference type="AlphaFoldDB" id="A0A9J6C073"/>
<feature type="domain" description="Ig-like" evidence="1">
    <location>
        <begin position="42"/>
        <end position="144"/>
    </location>
</feature>
<proteinExistence type="predicted"/>
<comment type="caution">
    <text evidence="2">The sequence shown here is derived from an EMBL/GenBank/DDBJ whole genome shotgun (WGS) entry which is preliminary data.</text>
</comment>
<dbReference type="Gene3D" id="2.60.40.10">
    <property type="entry name" value="Immunoglobulins"/>
    <property type="match status" value="2"/>
</dbReference>
<dbReference type="SUPFAM" id="SSF48726">
    <property type="entry name" value="Immunoglobulin"/>
    <property type="match status" value="2"/>
</dbReference>
<evidence type="ECO:0000313" key="2">
    <source>
        <dbReference type="EMBL" id="KAG5675617.1"/>
    </source>
</evidence>
<dbReference type="InterPro" id="IPR003599">
    <property type="entry name" value="Ig_sub"/>
</dbReference>
<dbReference type="OrthoDB" id="10006996at2759"/>
<dbReference type="PANTHER" id="PTHR23278">
    <property type="entry name" value="SIDESTEP PROTEIN"/>
    <property type="match status" value="1"/>
</dbReference>
<dbReference type="InterPro" id="IPR003598">
    <property type="entry name" value="Ig_sub2"/>
</dbReference>
<dbReference type="EMBL" id="JADBJN010000002">
    <property type="protein sequence ID" value="KAG5675617.1"/>
    <property type="molecule type" value="Genomic_DNA"/>
</dbReference>
<dbReference type="SMART" id="SM00408">
    <property type="entry name" value="IGc2"/>
    <property type="match status" value="2"/>
</dbReference>
<dbReference type="Pfam" id="PF07686">
    <property type="entry name" value="V-set"/>
    <property type="match status" value="1"/>
</dbReference>